<feature type="chain" id="PRO_5022087763" evidence="2">
    <location>
        <begin position="27"/>
        <end position="363"/>
    </location>
</feature>
<dbReference type="GO" id="GO:0004519">
    <property type="term" value="F:endonuclease activity"/>
    <property type="evidence" value="ECO:0007669"/>
    <property type="project" value="UniProtKB-KW"/>
</dbReference>
<accession>A0A518ER56</accession>
<evidence type="ECO:0000313" key="4">
    <source>
        <dbReference type="EMBL" id="QDV06525.1"/>
    </source>
</evidence>
<keyword evidence="4" id="KW-0378">Hydrolase</keyword>
<keyword evidence="2" id="KW-0732">Signal</keyword>
<dbReference type="InterPro" id="IPR035437">
    <property type="entry name" value="SNase_OB-fold_sf"/>
</dbReference>
<organism evidence="4 5">
    <name type="scientific">Saltatorellus ferox</name>
    <dbReference type="NCBI Taxonomy" id="2528018"/>
    <lineage>
        <taxon>Bacteria</taxon>
        <taxon>Pseudomonadati</taxon>
        <taxon>Planctomycetota</taxon>
        <taxon>Planctomycetia</taxon>
        <taxon>Planctomycetia incertae sedis</taxon>
        <taxon>Saltatorellus</taxon>
    </lineage>
</organism>
<reference evidence="4 5" key="1">
    <citation type="submission" date="2019-02" db="EMBL/GenBank/DDBJ databases">
        <title>Deep-cultivation of Planctomycetes and their phenomic and genomic characterization uncovers novel biology.</title>
        <authorList>
            <person name="Wiegand S."/>
            <person name="Jogler M."/>
            <person name="Boedeker C."/>
            <person name="Pinto D."/>
            <person name="Vollmers J."/>
            <person name="Rivas-Marin E."/>
            <person name="Kohn T."/>
            <person name="Peeters S.H."/>
            <person name="Heuer A."/>
            <person name="Rast P."/>
            <person name="Oberbeckmann S."/>
            <person name="Bunk B."/>
            <person name="Jeske O."/>
            <person name="Meyerdierks A."/>
            <person name="Storesund J.E."/>
            <person name="Kallscheuer N."/>
            <person name="Luecker S."/>
            <person name="Lage O.M."/>
            <person name="Pohl T."/>
            <person name="Merkel B.J."/>
            <person name="Hornburger P."/>
            <person name="Mueller R.-W."/>
            <person name="Bruemmer F."/>
            <person name="Labrenz M."/>
            <person name="Spormann A.M."/>
            <person name="Op den Camp H."/>
            <person name="Overmann J."/>
            <person name="Amann R."/>
            <person name="Jetten M.S.M."/>
            <person name="Mascher T."/>
            <person name="Medema M.H."/>
            <person name="Devos D.P."/>
            <person name="Kaster A.-K."/>
            <person name="Ovreas L."/>
            <person name="Rohde M."/>
            <person name="Galperin M.Y."/>
            <person name="Jogler C."/>
        </authorList>
    </citation>
    <scope>NUCLEOTIDE SEQUENCE [LARGE SCALE GENOMIC DNA]</scope>
    <source>
        <strain evidence="4 5">Poly30</strain>
    </source>
</reference>
<proteinExistence type="predicted"/>
<dbReference type="GO" id="GO:0016787">
    <property type="term" value="F:hydrolase activity"/>
    <property type="evidence" value="ECO:0007669"/>
    <property type="project" value="UniProtKB-KW"/>
</dbReference>
<evidence type="ECO:0000259" key="3">
    <source>
        <dbReference type="PROSITE" id="PS50830"/>
    </source>
</evidence>
<dbReference type="SMART" id="SM00318">
    <property type="entry name" value="SNc"/>
    <property type="match status" value="1"/>
</dbReference>
<sequence precursor="true">MGFMHRIPGTALSLLLLGLAGASAPAGPSPQERPPQAAPTALLADCMVEKPTELFPVAWVVDGDTIHVDRDGKREKLRLLSIDTEEKYMPKNDSETKPSTRFGDLTAGWAQGFFMPRSPSEGAVEVGLRFPGGVEARDPYGRLLCHVVTSEGVDFNLLMVRTGLSPYFNKYGNSRIDHERFVAAQKAAMAEQRGIWDPRTNDGGSRRPYDRLLPWWDARAEAVNAHRALAASDPMRFLAADEPDQLSAAIAKGPREVTVLALIDRFFEEDDGSRTVLLRGGDKRRSVRVSIPKELRGAMEKLDLDHSYEDFRQNYFLIDGTLQMGARGFDLVGVGVEDWRLAGPEPAIPGRAPSSPADLVRRR</sequence>
<feature type="domain" description="TNase-like" evidence="3">
    <location>
        <begin position="57"/>
        <end position="198"/>
    </location>
</feature>
<evidence type="ECO:0000313" key="5">
    <source>
        <dbReference type="Proteomes" id="UP000320390"/>
    </source>
</evidence>
<feature type="region of interest" description="Disordered" evidence="1">
    <location>
        <begin position="343"/>
        <end position="363"/>
    </location>
</feature>
<dbReference type="Gene3D" id="2.40.50.90">
    <property type="match status" value="1"/>
</dbReference>
<name>A0A518ER56_9BACT</name>
<dbReference type="Proteomes" id="UP000320390">
    <property type="component" value="Chromosome"/>
</dbReference>
<gene>
    <name evidence="4" type="primary">yhcR</name>
    <name evidence="4" type="ORF">Poly30_20350</name>
</gene>
<keyword evidence="4" id="KW-0255">Endonuclease</keyword>
<keyword evidence="5" id="KW-1185">Reference proteome</keyword>
<dbReference type="EMBL" id="CP036434">
    <property type="protein sequence ID" value="QDV06525.1"/>
    <property type="molecule type" value="Genomic_DNA"/>
</dbReference>
<dbReference type="Pfam" id="PF00565">
    <property type="entry name" value="SNase"/>
    <property type="match status" value="1"/>
</dbReference>
<dbReference type="PROSITE" id="PS50830">
    <property type="entry name" value="TNASE_3"/>
    <property type="match status" value="1"/>
</dbReference>
<feature type="signal peptide" evidence="2">
    <location>
        <begin position="1"/>
        <end position="26"/>
    </location>
</feature>
<dbReference type="SUPFAM" id="SSF50199">
    <property type="entry name" value="Staphylococcal nuclease"/>
    <property type="match status" value="1"/>
</dbReference>
<evidence type="ECO:0000256" key="2">
    <source>
        <dbReference type="SAM" id="SignalP"/>
    </source>
</evidence>
<keyword evidence="4" id="KW-0540">Nuclease</keyword>
<dbReference type="InterPro" id="IPR016071">
    <property type="entry name" value="Staphylococal_nuclease_OB-fold"/>
</dbReference>
<protein>
    <submittedName>
        <fullName evidence="4">Endonuclease YhcR</fullName>
        <ecNumber evidence="4">3.1.31.-</ecNumber>
    </submittedName>
</protein>
<dbReference type="EC" id="3.1.31.-" evidence="4"/>
<dbReference type="AlphaFoldDB" id="A0A518ER56"/>
<evidence type="ECO:0000256" key="1">
    <source>
        <dbReference type="SAM" id="MobiDB-lite"/>
    </source>
</evidence>